<gene>
    <name evidence="1" type="ORF">A7P85_01345</name>
</gene>
<dbReference type="RefSeq" id="WP_064083548.1">
    <property type="nucleotide sequence ID" value="NZ_LXSF01000001.1"/>
</dbReference>
<dbReference type="EMBL" id="LXSF01000001">
    <property type="protein sequence ID" value="OAM18352.1"/>
    <property type="molecule type" value="Genomic_DNA"/>
</dbReference>
<dbReference type="SUPFAM" id="SSF48371">
    <property type="entry name" value="ARM repeat"/>
    <property type="match status" value="1"/>
</dbReference>
<dbReference type="InterPro" id="IPR016024">
    <property type="entry name" value="ARM-type_fold"/>
</dbReference>
<evidence type="ECO:0000313" key="1">
    <source>
        <dbReference type="EMBL" id="OAM18352.1"/>
    </source>
</evidence>
<accession>A0A1A9RH97</accession>
<dbReference type="AlphaFoldDB" id="A0A1A9RH97"/>
<reference evidence="2" key="1">
    <citation type="submission" date="2016-05" db="EMBL/GenBank/DDBJ databases">
        <title>Draft genome of Corynebacterium afermentans subsp. afermentans LCDC 88199T.</title>
        <authorList>
            <person name="Bernier A.-M."/>
            <person name="Bernard K."/>
        </authorList>
    </citation>
    <scope>NUCLEOTIDE SEQUENCE [LARGE SCALE GENOMIC DNA]</scope>
    <source>
        <strain evidence="2">NML01-0328</strain>
    </source>
</reference>
<organism evidence="1 2">
    <name type="scientific">Eikenella corrodens</name>
    <dbReference type="NCBI Taxonomy" id="539"/>
    <lineage>
        <taxon>Bacteria</taxon>
        <taxon>Pseudomonadati</taxon>
        <taxon>Pseudomonadota</taxon>
        <taxon>Betaproteobacteria</taxon>
        <taxon>Neisseriales</taxon>
        <taxon>Neisseriaceae</taxon>
        <taxon>Eikenella</taxon>
    </lineage>
</organism>
<name>A0A1A9RH97_EIKCO</name>
<sequence>MNNNELIEQIKNPQTPLRNKIPLILDLAEQRNWEIYPLILAALNSAEYAKVRGTLIYALANYPAKPLFEKAIGWLIDGNFEMAHEAAGILDKFEKIEGVRAEKAYTALTAALNNPANEIWRIELLEEVLRMFE</sequence>
<evidence type="ECO:0000313" key="2">
    <source>
        <dbReference type="Proteomes" id="UP000078003"/>
    </source>
</evidence>
<evidence type="ECO:0008006" key="3">
    <source>
        <dbReference type="Google" id="ProtNLM"/>
    </source>
</evidence>
<dbReference type="Proteomes" id="UP000078003">
    <property type="component" value="Unassembled WGS sequence"/>
</dbReference>
<protein>
    <recommendedName>
        <fullName evidence="3">HEAT repeat domain-containing protein</fullName>
    </recommendedName>
</protein>
<comment type="caution">
    <text evidence="1">The sequence shown here is derived from an EMBL/GenBank/DDBJ whole genome shotgun (WGS) entry which is preliminary data.</text>
</comment>
<proteinExistence type="predicted"/>